<name>A0A4Z2ETL6_9TELE</name>
<comment type="caution">
    <text evidence="1">The sequence shown here is derived from an EMBL/GenBank/DDBJ whole genome shotgun (WGS) entry which is preliminary data.</text>
</comment>
<sequence>MKLLVQAGAAADRFLDSLSVFINGLDTKNNVKVKPPQTSRPLLLPAASCCFLLLPAAHQDQ</sequence>
<dbReference type="EMBL" id="SRLO01002817">
    <property type="protein sequence ID" value="TNN32256.1"/>
    <property type="molecule type" value="Genomic_DNA"/>
</dbReference>
<dbReference type="AlphaFoldDB" id="A0A4Z2ETL6"/>
<reference evidence="1 2" key="1">
    <citation type="submission" date="2019-03" db="EMBL/GenBank/DDBJ databases">
        <title>First draft genome of Liparis tanakae, snailfish: a comprehensive survey of snailfish specific genes.</title>
        <authorList>
            <person name="Kim W."/>
            <person name="Song I."/>
            <person name="Jeong J.-H."/>
            <person name="Kim D."/>
            <person name="Kim S."/>
            <person name="Ryu S."/>
            <person name="Song J.Y."/>
            <person name="Lee S.K."/>
        </authorList>
    </citation>
    <scope>NUCLEOTIDE SEQUENCE [LARGE SCALE GENOMIC DNA]</scope>
    <source>
        <tissue evidence="1">Muscle</tissue>
    </source>
</reference>
<proteinExistence type="predicted"/>
<evidence type="ECO:0000313" key="1">
    <source>
        <dbReference type="EMBL" id="TNN32256.1"/>
    </source>
</evidence>
<protein>
    <submittedName>
        <fullName evidence="1">Uncharacterized protein</fullName>
    </submittedName>
</protein>
<gene>
    <name evidence="1" type="ORF">EYF80_057585</name>
</gene>
<dbReference type="Proteomes" id="UP000314294">
    <property type="component" value="Unassembled WGS sequence"/>
</dbReference>
<organism evidence="1 2">
    <name type="scientific">Liparis tanakae</name>
    <name type="common">Tanaka's snailfish</name>
    <dbReference type="NCBI Taxonomy" id="230148"/>
    <lineage>
        <taxon>Eukaryota</taxon>
        <taxon>Metazoa</taxon>
        <taxon>Chordata</taxon>
        <taxon>Craniata</taxon>
        <taxon>Vertebrata</taxon>
        <taxon>Euteleostomi</taxon>
        <taxon>Actinopterygii</taxon>
        <taxon>Neopterygii</taxon>
        <taxon>Teleostei</taxon>
        <taxon>Neoteleostei</taxon>
        <taxon>Acanthomorphata</taxon>
        <taxon>Eupercaria</taxon>
        <taxon>Perciformes</taxon>
        <taxon>Cottioidei</taxon>
        <taxon>Cottales</taxon>
        <taxon>Liparidae</taxon>
        <taxon>Liparis</taxon>
    </lineage>
</organism>
<accession>A0A4Z2ETL6</accession>
<evidence type="ECO:0000313" key="2">
    <source>
        <dbReference type="Proteomes" id="UP000314294"/>
    </source>
</evidence>
<keyword evidence="2" id="KW-1185">Reference proteome</keyword>